<dbReference type="GeneID" id="95322731"/>
<comment type="caution">
    <text evidence="1">The sequence shown here is derived from an EMBL/GenBank/DDBJ whole genome shotgun (WGS) entry which is preliminary data.</text>
</comment>
<keyword evidence="2" id="KW-1185">Reference proteome</keyword>
<organism evidence="1 2">
    <name type="scientific">Curtobacterium citreum</name>
    <dbReference type="NCBI Taxonomy" id="2036"/>
    <lineage>
        <taxon>Bacteria</taxon>
        <taxon>Bacillati</taxon>
        <taxon>Actinomycetota</taxon>
        <taxon>Actinomycetes</taxon>
        <taxon>Micrococcales</taxon>
        <taxon>Microbacteriaceae</taxon>
        <taxon>Curtobacterium</taxon>
    </lineage>
</organism>
<dbReference type="Proteomes" id="UP001652264">
    <property type="component" value="Unassembled WGS sequence"/>
</dbReference>
<name>A0ABT2HK04_9MICO</name>
<evidence type="ECO:0000313" key="2">
    <source>
        <dbReference type="Proteomes" id="UP001652264"/>
    </source>
</evidence>
<reference evidence="1 2" key="1">
    <citation type="submission" date="2022-08" db="EMBL/GenBank/DDBJ databases">
        <title>Taxonomy of Curtobacterium flaccumfaciens.</title>
        <authorList>
            <person name="Osdaghi E."/>
            <person name="Taghavi S.M."/>
            <person name="Hamidizade M."/>
            <person name="Abachi H."/>
            <person name="Fazliarab A."/>
            <person name="Baeyen S."/>
            <person name="Portier P."/>
            <person name="Van Vaerenbergh J."/>
            <person name="Jacques M.-A."/>
        </authorList>
    </citation>
    <scope>NUCLEOTIDE SEQUENCE [LARGE SCALE GENOMIC DNA]</scope>
    <source>
        <strain evidence="1 2">LMG8786T</strain>
    </source>
</reference>
<accession>A0ABT2HK04</accession>
<dbReference type="EMBL" id="JANVAD010000007">
    <property type="protein sequence ID" value="MCS6523577.1"/>
    <property type="molecule type" value="Genomic_DNA"/>
</dbReference>
<proteinExistence type="predicted"/>
<evidence type="ECO:0000313" key="1">
    <source>
        <dbReference type="EMBL" id="MCS6523577.1"/>
    </source>
</evidence>
<gene>
    <name evidence="1" type="ORF">NYQ28_13465</name>
</gene>
<dbReference type="RefSeq" id="WP_141859898.1">
    <property type="nucleotide sequence ID" value="NZ_BMNV01000009.1"/>
</dbReference>
<sequence>MAAKFSCFSGSAHALVPHGAPRRSTDSSAPVAGVYEHIHGLTGVPVPESRRSAVDSAPTGQSRTQYAYGAPVGGVVGLRALALQVGADEHFGRREKIRFGGIDHWWHELAFAPTGNAFSALTASIETQVTKHRAYYVEGLAKYNAYPVAEGKRLELTLLDASGRSDDAISVFMPNSHHLGALTSAVAAGTPFALFSSEAFVKNTGRAALSLADDSQLLPLSG</sequence>
<protein>
    <submittedName>
        <fullName evidence="1">Uncharacterized protein</fullName>
    </submittedName>
</protein>